<protein>
    <submittedName>
        <fullName evidence="1">Uncharacterized protein</fullName>
    </submittedName>
</protein>
<name>A0A5J4V599_9EUKA</name>
<comment type="caution">
    <text evidence="1">The sequence shown here is derived from an EMBL/GenBank/DDBJ whole genome shotgun (WGS) entry which is preliminary data.</text>
</comment>
<organism evidence="1 2">
    <name type="scientific">Streblomastix strix</name>
    <dbReference type="NCBI Taxonomy" id="222440"/>
    <lineage>
        <taxon>Eukaryota</taxon>
        <taxon>Metamonada</taxon>
        <taxon>Preaxostyla</taxon>
        <taxon>Oxymonadida</taxon>
        <taxon>Streblomastigidae</taxon>
        <taxon>Streblomastix</taxon>
    </lineage>
</organism>
<feature type="non-terminal residue" evidence="1">
    <location>
        <position position="1"/>
    </location>
</feature>
<accession>A0A5J4V599</accession>
<reference evidence="1 2" key="1">
    <citation type="submission" date="2019-03" db="EMBL/GenBank/DDBJ databases">
        <title>Single cell metagenomics reveals metabolic interactions within the superorganism composed of flagellate Streblomastix strix and complex community of Bacteroidetes bacteria on its surface.</title>
        <authorList>
            <person name="Treitli S.C."/>
            <person name="Kolisko M."/>
            <person name="Husnik F."/>
            <person name="Keeling P."/>
            <person name="Hampl V."/>
        </authorList>
    </citation>
    <scope>NUCLEOTIDE SEQUENCE [LARGE SCALE GENOMIC DNA]</scope>
    <source>
        <strain evidence="1">ST1C</strain>
    </source>
</reference>
<dbReference type="Proteomes" id="UP000324800">
    <property type="component" value="Unassembled WGS sequence"/>
</dbReference>
<evidence type="ECO:0000313" key="1">
    <source>
        <dbReference type="EMBL" id="KAA6377544.1"/>
    </source>
</evidence>
<sequence>HLLQALDLCVFGPYKLHLQRLRVNHSHDSQEFIVGLCISAMRQATTPINIRAGFLAGALRETENAAGYMVAQYVPESIKTAILKAKDEGIMAVEAPTRVTNIRAQDPWGFVNYNQFMGIQ</sequence>
<dbReference type="AlphaFoldDB" id="A0A5J4V599"/>
<evidence type="ECO:0000313" key="2">
    <source>
        <dbReference type="Proteomes" id="UP000324800"/>
    </source>
</evidence>
<gene>
    <name evidence="1" type="ORF">EZS28_026928</name>
</gene>
<dbReference type="EMBL" id="SNRW01009736">
    <property type="protein sequence ID" value="KAA6377544.1"/>
    <property type="molecule type" value="Genomic_DNA"/>
</dbReference>
<proteinExistence type="predicted"/>